<evidence type="ECO:0000313" key="3">
    <source>
        <dbReference type="Proteomes" id="UP001321580"/>
    </source>
</evidence>
<reference evidence="2 3" key="1">
    <citation type="submission" date="2023-05" db="EMBL/GenBank/DDBJ databases">
        <title>Lysobacter sp. strain LF1 Genome sequencing and assembly.</title>
        <authorList>
            <person name="Jung Y."/>
        </authorList>
    </citation>
    <scope>NUCLEOTIDE SEQUENCE [LARGE SCALE GENOMIC DNA]</scope>
    <source>
        <strain evidence="2 3">LF1</strain>
    </source>
</reference>
<organism evidence="2 3">
    <name type="scientific">Lysobacter stagni</name>
    <dbReference type="NCBI Taxonomy" id="3045172"/>
    <lineage>
        <taxon>Bacteria</taxon>
        <taxon>Pseudomonadati</taxon>
        <taxon>Pseudomonadota</taxon>
        <taxon>Gammaproteobacteria</taxon>
        <taxon>Lysobacterales</taxon>
        <taxon>Lysobacteraceae</taxon>
        <taxon>Lysobacter</taxon>
    </lineage>
</organism>
<dbReference type="Proteomes" id="UP001321580">
    <property type="component" value="Unassembled WGS sequence"/>
</dbReference>
<feature type="region of interest" description="Disordered" evidence="1">
    <location>
        <begin position="96"/>
        <end position="126"/>
    </location>
</feature>
<dbReference type="EMBL" id="JASGBI010000001">
    <property type="protein sequence ID" value="MDI9238648.1"/>
    <property type="molecule type" value="Genomic_DNA"/>
</dbReference>
<evidence type="ECO:0000313" key="2">
    <source>
        <dbReference type="EMBL" id="MDI9238648.1"/>
    </source>
</evidence>
<comment type="caution">
    <text evidence="2">The sequence shown here is derived from an EMBL/GenBank/DDBJ whole genome shotgun (WGS) entry which is preliminary data.</text>
</comment>
<accession>A0ABT6XET0</accession>
<proteinExistence type="predicted"/>
<feature type="compositionally biased region" description="Polar residues" evidence="1">
    <location>
        <begin position="111"/>
        <end position="126"/>
    </location>
</feature>
<name>A0ABT6XET0_9GAMM</name>
<keyword evidence="3" id="KW-1185">Reference proteome</keyword>
<protein>
    <submittedName>
        <fullName evidence="2">Uncharacterized protein</fullName>
    </submittedName>
</protein>
<gene>
    <name evidence="2" type="ORF">QLQ15_06925</name>
</gene>
<evidence type="ECO:0000256" key="1">
    <source>
        <dbReference type="SAM" id="MobiDB-lite"/>
    </source>
</evidence>
<sequence length="126" mass="14075">MKNRVKARIAMFRFTLGTGQSIGPRDLQSLWESACQVENLSVGCAPGPSYADKLTYSLYAPHDLTGLTEVEKRLRWLFGERKLRVSLICAHISHQHQNRPLPGAARPPQRVNVNQRSGPDSAVPQQ</sequence>
<dbReference type="RefSeq" id="WP_283212100.1">
    <property type="nucleotide sequence ID" value="NZ_JASGBI010000001.1"/>
</dbReference>